<dbReference type="Pfam" id="PF15902">
    <property type="entry name" value="Sortilin-Vps10"/>
    <property type="match status" value="1"/>
</dbReference>
<dbReference type="AlphaFoldDB" id="A0A381VPS3"/>
<dbReference type="InterPro" id="IPR015943">
    <property type="entry name" value="WD40/YVTN_repeat-like_dom_sf"/>
</dbReference>
<keyword evidence="1" id="KW-0677">Repeat</keyword>
<protein>
    <recommendedName>
        <fullName evidence="2">Sortilin N-terminal domain-containing protein</fullName>
    </recommendedName>
</protein>
<dbReference type="CDD" id="cd15482">
    <property type="entry name" value="Sialidase_non-viral"/>
    <property type="match status" value="1"/>
</dbReference>
<dbReference type="SUPFAM" id="SSF110296">
    <property type="entry name" value="Oligoxyloglucan reducing end-specific cellobiohydrolase"/>
    <property type="match status" value="2"/>
</dbReference>
<evidence type="ECO:0000256" key="1">
    <source>
        <dbReference type="ARBA" id="ARBA00022737"/>
    </source>
</evidence>
<dbReference type="PANTHER" id="PTHR12106:SF27">
    <property type="entry name" value="SORTILIN-RELATED RECEPTOR"/>
    <property type="match status" value="1"/>
</dbReference>
<organism evidence="3">
    <name type="scientific">marine metagenome</name>
    <dbReference type="NCBI Taxonomy" id="408172"/>
    <lineage>
        <taxon>unclassified sequences</taxon>
        <taxon>metagenomes</taxon>
        <taxon>ecological metagenomes</taxon>
    </lineage>
</organism>
<dbReference type="InterPro" id="IPR031778">
    <property type="entry name" value="Sortilin_N"/>
</dbReference>
<dbReference type="PANTHER" id="PTHR12106">
    <property type="entry name" value="SORTILIN RELATED"/>
    <property type="match status" value="1"/>
</dbReference>
<evidence type="ECO:0000259" key="2">
    <source>
        <dbReference type="Pfam" id="PF15902"/>
    </source>
</evidence>
<dbReference type="Gene3D" id="2.130.10.10">
    <property type="entry name" value="YVTN repeat-like/Quinoprotein amine dehydrogenase"/>
    <property type="match status" value="2"/>
</dbReference>
<proteinExistence type="predicted"/>
<feature type="domain" description="Sortilin N-terminal" evidence="2">
    <location>
        <begin position="120"/>
        <end position="241"/>
    </location>
</feature>
<reference evidence="3" key="1">
    <citation type="submission" date="2018-05" db="EMBL/GenBank/DDBJ databases">
        <authorList>
            <person name="Lanie J.A."/>
            <person name="Ng W.-L."/>
            <person name="Kazmierczak K.M."/>
            <person name="Andrzejewski T.M."/>
            <person name="Davidsen T.M."/>
            <person name="Wayne K.J."/>
            <person name="Tettelin H."/>
            <person name="Glass J.I."/>
            <person name="Rusch D."/>
            <person name="Podicherti R."/>
            <person name="Tsui H.-C.T."/>
            <person name="Winkler M.E."/>
        </authorList>
    </citation>
    <scope>NUCLEOTIDE SEQUENCE</scope>
</reference>
<accession>A0A381VPS3</accession>
<evidence type="ECO:0000313" key="3">
    <source>
        <dbReference type="EMBL" id="SVA42289.1"/>
    </source>
</evidence>
<name>A0A381VPS3_9ZZZZ</name>
<feature type="non-terminal residue" evidence="3">
    <location>
        <position position="246"/>
    </location>
</feature>
<dbReference type="InterPro" id="IPR050310">
    <property type="entry name" value="VPS10-sortilin"/>
</dbReference>
<gene>
    <name evidence="3" type="ORF">METZ01_LOCUS95143</name>
</gene>
<dbReference type="EMBL" id="UINC01009427">
    <property type="protein sequence ID" value="SVA42289.1"/>
    <property type="molecule type" value="Genomic_DNA"/>
</dbReference>
<sequence length="246" mass="26813">MKKVPFFSTLVIILSLYQLHAENRNSFDIFQYRNIGPTRGGRVTAVEGVVKYPGTFYMGATGGGVWKTEDFGVTWNNVSDGYFATPSIGAIAVVQSNPKVIYVGTGSDGLRSNVITGKGMYKSTDDSETWQHVGLKNSGHIGAVEIHPTDPKVVFVAAIGQAFQPNKERGVFRTKDSGKTWKKVLFIADTVGISDLKFAPDNPNIVYAAAWRAERKPWTIISGGKNGGIYKSTDGGDTWELKRNGL</sequence>